<organism evidence="1 2">
    <name type="scientific">Mesorhizobium prunaredense</name>
    <dbReference type="NCBI Taxonomy" id="1631249"/>
    <lineage>
        <taxon>Bacteria</taxon>
        <taxon>Pseudomonadati</taxon>
        <taxon>Pseudomonadota</taxon>
        <taxon>Alphaproteobacteria</taxon>
        <taxon>Hyphomicrobiales</taxon>
        <taxon>Phyllobacteriaceae</taxon>
        <taxon>Mesorhizobium</taxon>
    </lineage>
</organism>
<evidence type="ECO:0000313" key="1">
    <source>
        <dbReference type="EMBL" id="SIT57196.1"/>
    </source>
</evidence>
<gene>
    <name evidence="1" type="ORF">BQ8794_320018</name>
</gene>
<dbReference type="STRING" id="1631249.BQ8794_320018"/>
<evidence type="ECO:0000313" key="2">
    <source>
        <dbReference type="Proteomes" id="UP000188388"/>
    </source>
</evidence>
<dbReference type="AlphaFoldDB" id="A0A1R3VB92"/>
<proteinExistence type="predicted"/>
<name>A0A1R3VB92_9HYPH</name>
<sequence length="337" mass="37431">MTPDRLLEIWRGLGEEPSNPTGLQRIRLDTETAIDVFACIFWPSRRPGILIEGLGEQRPIGGRIPTCRGVRTVHEVIETPEPRTILRIMLEDDRLLPIFAVLSADLIGIAIAQPTVSAALRRCIDRLCMWQGLFERVPAEGLSEESQRGLLGELLVLETLLLDRLDPLVAVTAWVGPDPAHQDFIHFGTAIEVKTSLAKRHARIIIANEKQLDERPHDALVLVHLRMDESASLGQSLPTAVARLRQILAGDAAAAQEFDDRLMLGGYLDLHALLYTSNRWRVSSTHCYRVQGAFPRLTEANLPTGVGDIRYSIIADDLGAYEITTDEAAQLLEIDHV</sequence>
<dbReference type="EMBL" id="FTPD01000026">
    <property type="protein sequence ID" value="SIT57196.1"/>
    <property type="molecule type" value="Genomic_DNA"/>
</dbReference>
<protein>
    <recommendedName>
        <fullName evidence="3">PD-(D/E)XK motif protein</fullName>
    </recommendedName>
</protein>
<reference evidence="2" key="1">
    <citation type="submission" date="2017-01" db="EMBL/GenBank/DDBJ databases">
        <authorList>
            <person name="Brunel B."/>
        </authorList>
    </citation>
    <scope>NUCLEOTIDE SEQUENCE [LARGE SCALE GENOMIC DNA]</scope>
</reference>
<dbReference type="InterPro" id="IPR025534">
    <property type="entry name" value="DUF4420"/>
</dbReference>
<evidence type="ECO:0008006" key="3">
    <source>
        <dbReference type="Google" id="ProtNLM"/>
    </source>
</evidence>
<accession>A0A1R3VB92</accession>
<keyword evidence="2" id="KW-1185">Reference proteome</keyword>
<dbReference type="Proteomes" id="UP000188388">
    <property type="component" value="Unassembled WGS sequence"/>
</dbReference>
<dbReference type="Pfam" id="PF14390">
    <property type="entry name" value="DUF4420"/>
    <property type="match status" value="1"/>
</dbReference>
<dbReference type="RefSeq" id="WP_077380521.1">
    <property type="nucleotide sequence ID" value="NZ_FTPD01000026.1"/>
</dbReference>